<evidence type="ECO:0000259" key="12">
    <source>
        <dbReference type="Pfam" id="PF02581"/>
    </source>
</evidence>
<dbReference type="PANTHER" id="PTHR20857:SF15">
    <property type="entry name" value="THIAMINE-PHOSPHATE SYNTHASE"/>
    <property type="match status" value="1"/>
</dbReference>
<dbReference type="Proteomes" id="UP001409291">
    <property type="component" value="Unassembled WGS sequence"/>
</dbReference>
<feature type="binding site" evidence="9">
    <location>
        <begin position="41"/>
        <end position="45"/>
    </location>
    <ligand>
        <name>4-amino-2-methyl-5-(diphosphooxymethyl)pyrimidine</name>
        <dbReference type="ChEBI" id="CHEBI:57841"/>
    </ligand>
</feature>
<dbReference type="Pfam" id="PF02581">
    <property type="entry name" value="TMP-TENI"/>
    <property type="match status" value="1"/>
</dbReference>
<dbReference type="EC" id="2.5.1.3" evidence="9"/>
<dbReference type="Gene3D" id="3.20.20.70">
    <property type="entry name" value="Aldolase class I"/>
    <property type="match status" value="1"/>
</dbReference>
<evidence type="ECO:0000256" key="11">
    <source>
        <dbReference type="RuleBase" id="RU004253"/>
    </source>
</evidence>
<dbReference type="HAMAP" id="MF_00097">
    <property type="entry name" value="TMP_synthase"/>
    <property type="match status" value="1"/>
</dbReference>
<comment type="similarity">
    <text evidence="9 10">Belongs to the thiamine-phosphate synthase family.</text>
</comment>
<feature type="binding site" evidence="9">
    <location>
        <position position="74"/>
    </location>
    <ligand>
        <name>Mg(2+)</name>
        <dbReference type="ChEBI" id="CHEBI:18420"/>
    </ligand>
</feature>
<gene>
    <name evidence="9 13" type="primary">thiE</name>
    <name evidence="13" type="ORF">ABE541_00910</name>
</gene>
<accession>A0ABV0BM53</accession>
<reference evidence="13 14" key="1">
    <citation type="submission" date="2024-04" db="EMBL/GenBank/DDBJ databases">
        <title>WGS of bacteria from Torrens River.</title>
        <authorList>
            <person name="Wyrsch E.R."/>
            <person name="Drigo B."/>
        </authorList>
    </citation>
    <scope>NUCLEOTIDE SEQUENCE [LARGE SCALE GENOMIC DNA]</scope>
    <source>
        <strain evidence="13 14">TWI391</strain>
    </source>
</reference>
<dbReference type="InterPro" id="IPR034291">
    <property type="entry name" value="TMP_synthase"/>
</dbReference>
<evidence type="ECO:0000256" key="7">
    <source>
        <dbReference type="ARBA" id="ARBA00047851"/>
    </source>
</evidence>
<dbReference type="GO" id="GO:0004789">
    <property type="term" value="F:thiamine-phosphate diphosphorylase activity"/>
    <property type="evidence" value="ECO:0007669"/>
    <property type="project" value="UniProtKB-EC"/>
</dbReference>
<feature type="binding site" evidence="9">
    <location>
        <begin position="138"/>
        <end position="140"/>
    </location>
    <ligand>
        <name>2-[(2R,5Z)-2-carboxy-4-methylthiazol-5(2H)-ylidene]ethyl phosphate</name>
        <dbReference type="ChEBI" id="CHEBI:62899"/>
    </ligand>
</feature>
<keyword evidence="14" id="KW-1185">Reference proteome</keyword>
<comment type="catalytic activity">
    <reaction evidence="6 9 10">
        <text>4-methyl-5-(2-phosphooxyethyl)-thiazole + 4-amino-2-methyl-5-(diphosphooxymethyl)pyrimidine + H(+) = thiamine phosphate + diphosphate</text>
        <dbReference type="Rhea" id="RHEA:22328"/>
        <dbReference type="ChEBI" id="CHEBI:15378"/>
        <dbReference type="ChEBI" id="CHEBI:33019"/>
        <dbReference type="ChEBI" id="CHEBI:37575"/>
        <dbReference type="ChEBI" id="CHEBI:57841"/>
        <dbReference type="ChEBI" id="CHEBI:58296"/>
        <dbReference type="EC" id="2.5.1.3"/>
    </reaction>
</comment>
<feature type="domain" description="Thiamine phosphate synthase/TenI" evidence="12">
    <location>
        <begin position="24"/>
        <end position="198"/>
    </location>
</feature>
<dbReference type="PANTHER" id="PTHR20857">
    <property type="entry name" value="THIAMINE-PHOSPHATE PYROPHOSPHORYLASE"/>
    <property type="match status" value="1"/>
</dbReference>
<dbReference type="SUPFAM" id="SSF51391">
    <property type="entry name" value="Thiamin phosphate synthase"/>
    <property type="match status" value="1"/>
</dbReference>
<sequence>MTAYPKNITFSKIQYISQGDTAIEQETNINNALQAGADWIQLRWKQGTKDEVLALARRIKQHCLQHSATLIINDYLHIAKTIDAAGVHLGLTDTDIQEARHVLGPHKIIGGTANNISDVQQRITENCDYIGLGPLRFTATKNNLSPILGLTGYQDIVYHLKNNGQNYPPIYAIGGITLDDIVPLQDIGIYGIALSSLITIHPHYIQELKNKLQWIH</sequence>
<evidence type="ECO:0000256" key="8">
    <source>
        <dbReference type="ARBA" id="ARBA00047883"/>
    </source>
</evidence>
<evidence type="ECO:0000256" key="10">
    <source>
        <dbReference type="RuleBase" id="RU003826"/>
    </source>
</evidence>
<evidence type="ECO:0000256" key="5">
    <source>
        <dbReference type="ARBA" id="ARBA00022977"/>
    </source>
</evidence>
<comment type="function">
    <text evidence="9">Condenses 4-methyl-5-(beta-hydroxyethyl)thiazole monophosphate (THZ-P) and 2-methyl-4-amino-5-hydroxymethyl pyrimidine pyrophosphate (HMP-PP) to form thiamine monophosphate (TMP).</text>
</comment>
<feature type="binding site" evidence="9">
    <location>
        <position position="73"/>
    </location>
    <ligand>
        <name>4-amino-2-methyl-5-(diphosphooxymethyl)pyrimidine</name>
        <dbReference type="ChEBI" id="CHEBI:57841"/>
    </ligand>
</feature>
<keyword evidence="5 9" id="KW-0784">Thiamine biosynthesis</keyword>
<protein>
    <recommendedName>
        <fullName evidence="9">Thiamine-phosphate synthase</fullName>
        <shortName evidence="9">TP synthase</shortName>
        <shortName evidence="9">TPS</shortName>
        <ecNumber evidence="9">2.5.1.3</ecNumber>
    </recommendedName>
    <alternativeName>
        <fullName evidence="9">Thiamine-phosphate pyrophosphorylase</fullName>
        <shortName evidence="9">TMP pyrophosphorylase</shortName>
        <shortName evidence="9">TMP-PPase</shortName>
    </alternativeName>
</protein>
<evidence type="ECO:0000256" key="2">
    <source>
        <dbReference type="ARBA" id="ARBA00022679"/>
    </source>
</evidence>
<evidence type="ECO:0000313" key="13">
    <source>
        <dbReference type="EMBL" id="MEN5375811.1"/>
    </source>
</evidence>
<feature type="binding site" evidence="9">
    <location>
        <position position="93"/>
    </location>
    <ligand>
        <name>Mg(2+)</name>
        <dbReference type="ChEBI" id="CHEBI:18420"/>
    </ligand>
</feature>
<dbReference type="InterPro" id="IPR013785">
    <property type="entry name" value="Aldolase_TIM"/>
</dbReference>
<comment type="caution">
    <text evidence="13">The sequence shown here is derived from an EMBL/GenBank/DDBJ whole genome shotgun (WGS) entry which is preliminary data.</text>
</comment>
<evidence type="ECO:0000256" key="6">
    <source>
        <dbReference type="ARBA" id="ARBA00047334"/>
    </source>
</evidence>
<comment type="pathway">
    <text evidence="1 9 11">Cofactor biosynthesis; thiamine diphosphate biosynthesis; thiamine phosphate from 4-amino-2-methyl-5-diphosphomethylpyrimidine and 4-methyl-5-(2-phosphoethyl)-thiazole: step 1/1.</text>
</comment>
<organism evidence="13 14">
    <name type="scientific">Sphingobacterium kitahiroshimense</name>
    <dbReference type="NCBI Taxonomy" id="470446"/>
    <lineage>
        <taxon>Bacteria</taxon>
        <taxon>Pseudomonadati</taxon>
        <taxon>Bacteroidota</taxon>
        <taxon>Sphingobacteriia</taxon>
        <taxon>Sphingobacteriales</taxon>
        <taxon>Sphingobacteriaceae</taxon>
        <taxon>Sphingobacterium</taxon>
    </lineage>
</organism>
<feature type="binding site" evidence="9">
    <location>
        <position position="175"/>
    </location>
    <ligand>
        <name>2-[(2R,5Z)-2-carboxy-4-methylthiazol-5(2H)-ylidene]ethyl phosphate</name>
        <dbReference type="ChEBI" id="CHEBI:62899"/>
    </ligand>
</feature>
<dbReference type="EMBL" id="JBDJNQ010000001">
    <property type="protein sequence ID" value="MEN5375811.1"/>
    <property type="molecule type" value="Genomic_DNA"/>
</dbReference>
<comment type="catalytic activity">
    <reaction evidence="8 9 10">
        <text>2-[(2R,5Z)-2-carboxy-4-methylthiazol-5(2H)-ylidene]ethyl phosphate + 4-amino-2-methyl-5-(diphosphooxymethyl)pyrimidine + 2 H(+) = thiamine phosphate + CO2 + diphosphate</text>
        <dbReference type="Rhea" id="RHEA:47844"/>
        <dbReference type="ChEBI" id="CHEBI:15378"/>
        <dbReference type="ChEBI" id="CHEBI:16526"/>
        <dbReference type="ChEBI" id="CHEBI:33019"/>
        <dbReference type="ChEBI" id="CHEBI:37575"/>
        <dbReference type="ChEBI" id="CHEBI:57841"/>
        <dbReference type="ChEBI" id="CHEBI:62899"/>
        <dbReference type="EC" id="2.5.1.3"/>
    </reaction>
</comment>
<evidence type="ECO:0000313" key="14">
    <source>
        <dbReference type="Proteomes" id="UP001409291"/>
    </source>
</evidence>
<dbReference type="CDD" id="cd00564">
    <property type="entry name" value="TMP_TenI"/>
    <property type="match status" value="1"/>
</dbReference>
<keyword evidence="2 9" id="KW-0808">Transferase</keyword>
<dbReference type="NCBIfam" id="TIGR00693">
    <property type="entry name" value="thiE"/>
    <property type="match status" value="1"/>
</dbReference>
<evidence type="ECO:0000256" key="4">
    <source>
        <dbReference type="ARBA" id="ARBA00022842"/>
    </source>
</evidence>
<dbReference type="RefSeq" id="WP_208699464.1">
    <property type="nucleotide sequence ID" value="NZ_JBDJNQ010000001.1"/>
</dbReference>
<feature type="binding site" evidence="9">
    <location>
        <position position="112"/>
    </location>
    <ligand>
        <name>4-amino-2-methyl-5-(diphosphooxymethyl)pyrimidine</name>
        <dbReference type="ChEBI" id="CHEBI:57841"/>
    </ligand>
</feature>
<dbReference type="InterPro" id="IPR036206">
    <property type="entry name" value="ThiamineP_synth_sf"/>
</dbReference>
<proteinExistence type="inferred from homology"/>
<evidence type="ECO:0000256" key="1">
    <source>
        <dbReference type="ARBA" id="ARBA00005165"/>
    </source>
</evidence>
<keyword evidence="3 9" id="KW-0479">Metal-binding</keyword>
<evidence type="ECO:0000256" key="3">
    <source>
        <dbReference type="ARBA" id="ARBA00022723"/>
    </source>
</evidence>
<name>A0ABV0BM53_9SPHI</name>
<keyword evidence="4 9" id="KW-0460">Magnesium</keyword>
<evidence type="ECO:0000256" key="9">
    <source>
        <dbReference type="HAMAP-Rule" id="MF_00097"/>
    </source>
</evidence>
<comment type="catalytic activity">
    <reaction evidence="7 9 10">
        <text>2-(2-carboxy-4-methylthiazol-5-yl)ethyl phosphate + 4-amino-2-methyl-5-(diphosphooxymethyl)pyrimidine + 2 H(+) = thiamine phosphate + CO2 + diphosphate</text>
        <dbReference type="Rhea" id="RHEA:47848"/>
        <dbReference type="ChEBI" id="CHEBI:15378"/>
        <dbReference type="ChEBI" id="CHEBI:16526"/>
        <dbReference type="ChEBI" id="CHEBI:33019"/>
        <dbReference type="ChEBI" id="CHEBI:37575"/>
        <dbReference type="ChEBI" id="CHEBI:57841"/>
        <dbReference type="ChEBI" id="CHEBI:62890"/>
        <dbReference type="EC" id="2.5.1.3"/>
    </reaction>
</comment>
<comment type="caution">
    <text evidence="9">Lacks conserved residue(s) required for the propagation of feature annotation.</text>
</comment>
<feature type="binding site" evidence="9">
    <location>
        <position position="141"/>
    </location>
    <ligand>
        <name>4-amino-2-methyl-5-(diphosphooxymethyl)pyrimidine</name>
        <dbReference type="ChEBI" id="CHEBI:57841"/>
    </ligand>
</feature>
<dbReference type="InterPro" id="IPR022998">
    <property type="entry name" value="ThiamineP_synth_TenI"/>
</dbReference>
<comment type="cofactor">
    <cofactor evidence="9">
        <name>Mg(2+)</name>
        <dbReference type="ChEBI" id="CHEBI:18420"/>
    </cofactor>
    <text evidence="9">Binds 1 Mg(2+) ion per subunit.</text>
</comment>